<accession>A0ABR9P189</accession>
<proteinExistence type="predicted"/>
<evidence type="ECO:0000256" key="1">
    <source>
        <dbReference type="SAM" id="Phobius"/>
    </source>
</evidence>
<feature type="transmembrane region" description="Helical" evidence="1">
    <location>
        <begin position="38"/>
        <end position="55"/>
    </location>
</feature>
<dbReference type="EMBL" id="JADBGI010000002">
    <property type="protein sequence ID" value="MBE2997610.1"/>
    <property type="molecule type" value="Genomic_DNA"/>
</dbReference>
<protein>
    <submittedName>
        <fullName evidence="2">Uncharacterized protein</fullName>
    </submittedName>
</protein>
<reference evidence="2 3" key="1">
    <citation type="submission" date="2020-09" db="EMBL/GenBank/DDBJ databases">
        <title>Diversity and distribution of actinomycetes associated with coral in the coast of Hainan.</title>
        <authorList>
            <person name="Li F."/>
        </authorList>
    </citation>
    <scope>NUCLEOTIDE SEQUENCE [LARGE SCALE GENOMIC DNA]</scope>
    <source>
        <strain evidence="2 3">HNM0947</strain>
    </source>
</reference>
<evidence type="ECO:0000313" key="2">
    <source>
        <dbReference type="EMBL" id="MBE2997610.1"/>
    </source>
</evidence>
<sequence length="65" mass="6835">MDGRRGALVEILESGAYWLFYVVSVCGALLHWNSGNGLLAALCAFAAVSGALLIARTHPRPLAHG</sequence>
<keyword evidence="1" id="KW-0812">Transmembrane</keyword>
<organism evidence="2 3">
    <name type="scientific">Nocardiopsis coralli</name>
    <dbReference type="NCBI Taxonomy" id="2772213"/>
    <lineage>
        <taxon>Bacteria</taxon>
        <taxon>Bacillati</taxon>
        <taxon>Actinomycetota</taxon>
        <taxon>Actinomycetes</taxon>
        <taxon>Streptosporangiales</taxon>
        <taxon>Nocardiopsidaceae</taxon>
        <taxon>Nocardiopsis</taxon>
    </lineage>
</organism>
<keyword evidence="1" id="KW-0472">Membrane</keyword>
<keyword evidence="1" id="KW-1133">Transmembrane helix</keyword>
<dbReference type="RefSeq" id="WP_193120269.1">
    <property type="nucleotide sequence ID" value="NZ_JADBGI010000002.1"/>
</dbReference>
<gene>
    <name evidence="2" type="ORF">IDM40_02660</name>
</gene>
<evidence type="ECO:0000313" key="3">
    <source>
        <dbReference type="Proteomes" id="UP000806528"/>
    </source>
</evidence>
<name>A0ABR9P189_9ACTN</name>
<dbReference type="Proteomes" id="UP000806528">
    <property type="component" value="Unassembled WGS sequence"/>
</dbReference>
<keyword evidence="3" id="KW-1185">Reference proteome</keyword>
<feature type="transmembrane region" description="Helical" evidence="1">
    <location>
        <begin position="12"/>
        <end position="32"/>
    </location>
</feature>
<comment type="caution">
    <text evidence="2">The sequence shown here is derived from an EMBL/GenBank/DDBJ whole genome shotgun (WGS) entry which is preliminary data.</text>
</comment>